<feature type="compositionally biased region" description="Basic residues" evidence="1">
    <location>
        <begin position="984"/>
        <end position="1022"/>
    </location>
</feature>
<feature type="compositionally biased region" description="Basic and acidic residues" evidence="1">
    <location>
        <begin position="45"/>
        <end position="56"/>
    </location>
</feature>
<feature type="region of interest" description="Disordered" evidence="1">
    <location>
        <begin position="770"/>
        <end position="798"/>
    </location>
</feature>
<sequence>MGGKQSKEKRRTAGEGVGRQPPAARTGKQDENFRNNQSQQFVPDNHGRFRKQEHVAHARPRIAQPNHDSSEAQKIQLKRMQLLLQKDPQMFILNNLLMTTQFFESFTKDKEKTKEWKRNEERKLDQVLRSQQKSCTLLGAMYAVVEKNVKYKANEDCLESFTPSPEFFIEYQNLDVLESPDSKVYERIDRPAPYKLVMDMESTKAEGQDETNSEMEKELALDQSNIVSETIPAPSVSSRPTLEPQEPEALNSQSPGRTSNRPGTPPPTRRESNDRIRKVSTGVLRPRPRKPAAEFQNAQAAIAEVDDVAKSEEAAAPPSMNHVAAFKRPRGSVGNVLYKPQMTHSATANGTLDPPRGGIAGLIMKTQLKKSGSLPSLAQEYLSVAGDSGRGSVDSSRRSSTGSLSQLIYESVPLTTYGTEITPHLPEQCFKEIIILEEGPLTKAYEDLRKVKKKFEALSARNFGYGFRSFFGYINEGFLGMETVNAYYYPPSIHTFAFVEKENFEKHRCFTPCLSLPDQFWPTYCNEWIYLRQRQATPDPTHPKGKKFVWPTVATLDTVKNTLGCKLIPQRVLRSKKKDKKQSQANEQWLISFAHIEDHLVSTFRYSQVRVLLFVYLIIKRYLQSERLKNMEEIAAVFRNLMFWMVEENAGDWPLEEAGRKTRDVLLAFFKCIKDDTDGPEKRYKKHFIQKSRDVLTAFPTEEKRRLQYVLSGLLQVGNPVESRRHLLHAMLNSLKALHFSDSFYPAFDCSQLAKVLTSKTQQLITIKTPGIPMAPRPSKQSLTVETTHRSKEEEEDKRMLWERRKEIQLQRQKTREEGNNTSSGPVTIELDFENMPHVPLTRLHWSIILPLFIRHFLLMAEQAMSKFKVPYLALLYLCQADNLAILLGDEGHMDEDEAKQYQFRFVEGLRPSSVEALGLGGLEGGLAGEVSGGSHPRWSRSRTSSTSVPPSPVTERPTGSTEVDGQDKFQNELTLQSVVLRTGSKRQKMMRASQKRTKKPGGKKKPKEKTEGRKKRRKKPKKDGDQDIQTRAEIHNPESSEVFASEPTTPVPQNDEDDDIITYL</sequence>
<feature type="compositionally biased region" description="Low complexity" evidence="1">
    <location>
        <begin position="933"/>
        <end position="959"/>
    </location>
</feature>
<evidence type="ECO:0000256" key="1">
    <source>
        <dbReference type="SAM" id="MobiDB-lite"/>
    </source>
</evidence>
<accession>A0A7R8ZM28</accession>
<organism evidence="2">
    <name type="scientific">Cyprideis torosa</name>
    <dbReference type="NCBI Taxonomy" id="163714"/>
    <lineage>
        <taxon>Eukaryota</taxon>
        <taxon>Metazoa</taxon>
        <taxon>Ecdysozoa</taxon>
        <taxon>Arthropoda</taxon>
        <taxon>Crustacea</taxon>
        <taxon>Oligostraca</taxon>
        <taxon>Ostracoda</taxon>
        <taxon>Podocopa</taxon>
        <taxon>Podocopida</taxon>
        <taxon>Cytherocopina</taxon>
        <taxon>Cytheroidea</taxon>
        <taxon>Cytherideidae</taxon>
        <taxon>Cyprideis</taxon>
    </lineage>
</organism>
<feature type="compositionally biased region" description="Acidic residues" evidence="1">
    <location>
        <begin position="1055"/>
        <end position="1065"/>
    </location>
</feature>
<feature type="compositionally biased region" description="Basic and acidic residues" evidence="1">
    <location>
        <begin position="1023"/>
        <end position="1039"/>
    </location>
</feature>
<feature type="region of interest" description="Disordered" evidence="1">
    <location>
        <begin position="1"/>
        <end position="72"/>
    </location>
</feature>
<feature type="region of interest" description="Disordered" evidence="1">
    <location>
        <begin position="929"/>
        <end position="1065"/>
    </location>
</feature>
<dbReference type="OrthoDB" id="6350060at2759"/>
<feature type="compositionally biased region" description="Basic and acidic residues" evidence="1">
    <location>
        <begin position="268"/>
        <end position="277"/>
    </location>
</feature>
<protein>
    <submittedName>
        <fullName evidence="2">Uncharacterized protein</fullName>
    </submittedName>
</protein>
<name>A0A7R8ZM28_9CRUS</name>
<feature type="compositionally biased region" description="Basic and acidic residues" evidence="1">
    <location>
        <begin position="787"/>
        <end position="798"/>
    </location>
</feature>
<reference evidence="2" key="1">
    <citation type="submission" date="2020-11" db="EMBL/GenBank/DDBJ databases">
        <authorList>
            <person name="Tran Van P."/>
        </authorList>
    </citation>
    <scope>NUCLEOTIDE SEQUENCE</scope>
</reference>
<feature type="region of interest" description="Disordered" evidence="1">
    <location>
        <begin position="229"/>
        <end position="292"/>
    </location>
</feature>
<dbReference type="EMBL" id="OB660870">
    <property type="protein sequence ID" value="CAD7226593.1"/>
    <property type="molecule type" value="Genomic_DNA"/>
</dbReference>
<proteinExistence type="predicted"/>
<evidence type="ECO:0000313" key="2">
    <source>
        <dbReference type="EMBL" id="CAD7226593.1"/>
    </source>
</evidence>
<gene>
    <name evidence="2" type="ORF">CTOB1V02_LOCUS4510</name>
</gene>
<feature type="compositionally biased region" description="Polar residues" evidence="1">
    <location>
        <begin position="250"/>
        <end position="262"/>
    </location>
</feature>
<dbReference type="AlphaFoldDB" id="A0A7R8ZM28"/>